<feature type="compositionally biased region" description="Polar residues" evidence="1">
    <location>
        <begin position="45"/>
        <end position="59"/>
    </location>
</feature>
<evidence type="ECO:0000313" key="5">
    <source>
        <dbReference type="Proteomes" id="UP000515308"/>
    </source>
</evidence>
<evidence type="ECO:0000256" key="1">
    <source>
        <dbReference type="SAM" id="MobiDB-lite"/>
    </source>
</evidence>
<reference evidence="4 5" key="1">
    <citation type="submission" date="2020-08" db="EMBL/GenBank/DDBJ databases">
        <authorList>
            <person name="Ramaprasad A."/>
        </authorList>
    </citation>
    <scope>NUCLEOTIDE SEQUENCE [LARGE SCALE GENOMIC DNA]</scope>
</reference>
<evidence type="ECO:0000256" key="2">
    <source>
        <dbReference type="SAM" id="SignalP"/>
    </source>
</evidence>
<dbReference type="EMBL" id="LR865375">
    <property type="protein sequence ID" value="CAD2099667.1"/>
    <property type="molecule type" value="Genomic_DNA"/>
</dbReference>
<accession>A0A6V7SKL3</accession>
<evidence type="ECO:0000313" key="4">
    <source>
        <dbReference type="EMBL" id="CAD2099667.1"/>
    </source>
</evidence>
<feature type="chain" id="PRO_5027707038" evidence="2">
    <location>
        <begin position="20"/>
        <end position="121"/>
    </location>
</feature>
<name>A0A6V7SKL3_PLAVN</name>
<organism evidence="4 5">
    <name type="scientific">Plasmodium vinckei lentum</name>
    <dbReference type="NCBI Taxonomy" id="138297"/>
    <lineage>
        <taxon>Eukaryota</taxon>
        <taxon>Sar</taxon>
        <taxon>Alveolata</taxon>
        <taxon>Apicomplexa</taxon>
        <taxon>Aconoidasida</taxon>
        <taxon>Haemosporida</taxon>
        <taxon>Plasmodiidae</taxon>
        <taxon>Plasmodium</taxon>
        <taxon>Plasmodium (Vinckeia)</taxon>
    </lineage>
</organism>
<dbReference type="Pfam" id="PF09690">
    <property type="entry name" value="PYST-C1"/>
    <property type="match status" value="1"/>
</dbReference>
<protein>
    <submittedName>
        <fullName evidence="4">Fam-c protein</fullName>
    </submittedName>
</protein>
<gene>
    <name evidence="4" type="ORF">PVLDE_1300390</name>
</gene>
<evidence type="ECO:0000259" key="3">
    <source>
        <dbReference type="Pfam" id="PF09690"/>
    </source>
</evidence>
<dbReference type="AlphaFoldDB" id="A0A6V7SKL3"/>
<dbReference type="InterPro" id="IPR006488">
    <property type="entry name" value="PYST-C1_N"/>
</dbReference>
<feature type="signal peptide" evidence="2">
    <location>
        <begin position="1"/>
        <end position="19"/>
    </location>
</feature>
<dbReference type="VEuPathDB" id="PlasmoDB:PVLDE_1300390"/>
<feature type="domain" description="PYST-C1-like N-terminal" evidence="3">
    <location>
        <begin position="27"/>
        <end position="77"/>
    </location>
</feature>
<proteinExistence type="predicted"/>
<feature type="region of interest" description="Disordered" evidence="1">
    <location>
        <begin position="40"/>
        <end position="121"/>
    </location>
</feature>
<feature type="compositionally biased region" description="Acidic residues" evidence="1">
    <location>
        <begin position="69"/>
        <end position="110"/>
    </location>
</feature>
<sequence length="121" mass="14219">MNKRTFSLVCIALYALLDASIHCSQKKEYDVGNENVRGAREINRSNEQNGIQFNQKIQLENNDPKDADDKDDDEEDEYDEDEEDEYDEDEDEEDEEDECSDEEEENDENDNDQKTKRCCFG</sequence>
<keyword evidence="2" id="KW-0732">Signal</keyword>
<dbReference type="Proteomes" id="UP000515308">
    <property type="component" value="Chromosome PVLDE_13"/>
</dbReference>
<dbReference type="NCBIfam" id="TIGR01601">
    <property type="entry name" value="PYST-C1"/>
    <property type="match status" value="1"/>
</dbReference>